<keyword evidence="3 8" id="KW-1134">Transmembrane beta strand</keyword>
<keyword evidence="5 9" id="KW-0798">TonB box</keyword>
<dbReference type="AlphaFoldDB" id="A0A3M9NEG0"/>
<dbReference type="Gene3D" id="2.60.40.1120">
    <property type="entry name" value="Carboxypeptidase-like, regulatory domain"/>
    <property type="match status" value="1"/>
</dbReference>
<evidence type="ECO:0000256" key="6">
    <source>
        <dbReference type="ARBA" id="ARBA00023136"/>
    </source>
</evidence>
<dbReference type="Gene3D" id="2.170.130.10">
    <property type="entry name" value="TonB-dependent receptor, plug domain"/>
    <property type="match status" value="1"/>
</dbReference>
<keyword evidence="6 8" id="KW-0472">Membrane</keyword>
<keyword evidence="4 8" id="KW-0812">Transmembrane</keyword>
<dbReference type="InterPro" id="IPR012910">
    <property type="entry name" value="Plug_dom"/>
</dbReference>
<dbReference type="Pfam" id="PF13715">
    <property type="entry name" value="CarbopepD_reg_2"/>
    <property type="match status" value="1"/>
</dbReference>
<evidence type="ECO:0000259" key="10">
    <source>
        <dbReference type="Pfam" id="PF00593"/>
    </source>
</evidence>
<comment type="caution">
    <text evidence="12">The sequence shown here is derived from an EMBL/GenBank/DDBJ whole genome shotgun (WGS) entry which is preliminary data.</text>
</comment>
<dbReference type="NCBIfam" id="TIGR04056">
    <property type="entry name" value="OMP_RagA_SusC"/>
    <property type="match status" value="1"/>
</dbReference>
<evidence type="ECO:0000256" key="4">
    <source>
        <dbReference type="ARBA" id="ARBA00022692"/>
    </source>
</evidence>
<feature type="domain" description="TonB-dependent receptor-like beta-barrel" evidence="10">
    <location>
        <begin position="529"/>
        <end position="1081"/>
    </location>
</feature>
<comment type="similarity">
    <text evidence="8 9">Belongs to the TonB-dependent receptor family.</text>
</comment>
<keyword evidence="13" id="KW-1185">Reference proteome</keyword>
<evidence type="ECO:0000256" key="8">
    <source>
        <dbReference type="PROSITE-ProRule" id="PRU01360"/>
    </source>
</evidence>
<evidence type="ECO:0000259" key="11">
    <source>
        <dbReference type="Pfam" id="PF07715"/>
    </source>
</evidence>
<dbReference type="InterPro" id="IPR039426">
    <property type="entry name" value="TonB-dep_rcpt-like"/>
</dbReference>
<dbReference type="GO" id="GO:0009279">
    <property type="term" value="C:cell outer membrane"/>
    <property type="evidence" value="ECO:0007669"/>
    <property type="project" value="UniProtKB-SubCell"/>
</dbReference>
<dbReference type="Gene3D" id="2.40.170.20">
    <property type="entry name" value="TonB-dependent receptor, beta-barrel domain"/>
    <property type="match status" value="1"/>
</dbReference>
<comment type="subcellular location">
    <subcellularLocation>
        <location evidence="1 8">Cell outer membrane</location>
        <topology evidence="1 8">Multi-pass membrane protein</topology>
    </subcellularLocation>
</comment>
<organism evidence="12 13">
    <name type="scientific">Hanamia caeni</name>
    <dbReference type="NCBI Taxonomy" id="2294116"/>
    <lineage>
        <taxon>Bacteria</taxon>
        <taxon>Pseudomonadati</taxon>
        <taxon>Bacteroidota</taxon>
        <taxon>Chitinophagia</taxon>
        <taxon>Chitinophagales</taxon>
        <taxon>Chitinophagaceae</taxon>
        <taxon>Hanamia</taxon>
    </lineage>
</organism>
<dbReference type="SUPFAM" id="SSF56935">
    <property type="entry name" value="Porins"/>
    <property type="match status" value="1"/>
</dbReference>
<evidence type="ECO:0000313" key="12">
    <source>
        <dbReference type="EMBL" id="RNI36190.1"/>
    </source>
</evidence>
<dbReference type="NCBIfam" id="TIGR04057">
    <property type="entry name" value="SusC_RagA_signa"/>
    <property type="match status" value="1"/>
</dbReference>
<protein>
    <submittedName>
        <fullName evidence="12">TonB-dependent receptor</fullName>
    </submittedName>
</protein>
<sequence>MSKLFITFCGGILFTFLLPFVANGKEIKVPFKDIVINVNFTTGKLSQVFEIVEKQTSLSFVYDENEIDLSRQIKLKQGQQSLYSVLKSVSDQAKLRFTQKKNIILVISEPSPAAAQVKMDVQEKPPVSGIVTDSAGTPLQGVTVSLKGGKMAVQSDESGKFTIDVPANSVLIFTNVGYKTLEVPVNGLNSLTIRLTRSREELSEVVIVGYQARKRTDLSGAMSEVNVAGISKLPDLSVDQALQGKVPGVRITQNTGQPGDGVIVRIRGVGTINDNNPLFIIDGVPTKDGINFLSGNDIESIVVLKDASSAAIYGSRAANGVVLITTKSGKSGKAQISYDGYGGFQTHGDLPKMTNTSEYVELYNEAADNDNAGVTNPALIRPKIPSGLSLPNTNWMDAIFHNGRIESHQVSVRGGSDKVLYYVSGNYFSQDGIIINSWYNRYSLLSKLQIKLTDKLTLANNINVSYSKKNMIGSSGDGYGGNGGSVVRYALFRTPAIPVFDSAGVYSDLPQYPAFFGDGYNPVALAKFTDNKETEYRIFGNVYAEYKFMNNLRFKSDLGIDAIVTESKRFDKNYGTNLRINNPSRLAVGTTNNMNLIWNNTINYFKTFSGKHQLNILAGTEAIANKIHFHEGTDRDFPNQSPQFRYIGNGSGLIGSTGATESQSESALFSLFGNVSYNYKNLYLLSANIRRDGSSRFGPENQYGTFYSGSAGWNIHNTQFIKDHVPQISKLKLRASYGQLGNQEIPDYGFVSIIGNKYNYPLGDPQQSNPGSTVSTRGNPQVKWESSTQADAGLDLGLWQDKLSITFDYYIKTTSDMLIPVPFPLIGGSANPPYLNAGKVQNKGFETEINFSNGEHKLKYTLVGNFSALANKVLSLSNGQPIASGRIDNNYNATLTAVGHPIGSFYLYEQEGIFQSDADVFAHAYQGKNIRPGDVKFKDQNGDGVIDEKDRVFLGSAIPKFTFGATANLEYQNFDFSIFFQGQYGNKIYSQVNMDIEGFYRPFNITQRVFDQRWHGEGTSNTMPLVSFRDASNNKYPSSRFLEDGSYVRLKNVQLGYSIPENILKRIHVKRLRVYVTGQNLWTLTKFTGLDPEMNVSDNVKKDTYGGDVAAGIDWGTYPSARSYIVGINLSF</sequence>
<dbReference type="InterPro" id="IPR008969">
    <property type="entry name" value="CarboxyPept-like_regulatory"/>
</dbReference>
<keyword evidence="7 8" id="KW-0998">Cell outer membrane</keyword>
<evidence type="ECO:0000256" key="2">
    <source>
        <dbReference type="ARBA" id="ARBA00022448"/>
    </source>
</evidence>
<evidence type="ECO:0000256" key="5">
    <source>
        <dbReference type="ARBA" id="ARBA00023077"/>
    </source>
</evidence>
<dbReference type="InterPro" id="IPR023996">
    <property type="entry name" value="TonB-dep_OMP_SusC/RagA"/>
</dbReference>
<dbReference type="Proteomes" id="UP000267223">
    <property type="component" value="Unassembled WGS sequence"/>
</dbReference>
<evidence type="ECO:0000313" key="13">
    <source>
        <dbReference type="Proteomes" id="UP000267223"/>
    </source>
</evidence>
<dbReference type="RefSeq" id="WP_123120743.1">
    <property type="nucleotide sequence ID" value="NZ_RJJR01000008.1"/>
</dbReference>
<dbReference type="Pfam" id="PF00593">
    <property type="entry name" value="TonB_dep_Rec_b-barrel"/>
    <property type="match status" value="1"/>
</dbReference>
<gene>
    <name evidence="12" type="ORF">EFY79_10915</name>
</gene>
<dbReference type="InterPro" id="IPR023997">
    <property type="entry name" value="TonB-dep_OMP_SusC/RagA_CS"/>
</dbReference>
<accession>A0A3M9NEG0</accession>
<keyword evidence="12" id="KW-0675">Receptor</keyword>
<evidence type="ECO:0000256" key="1">
    <source>
        <dbReference type="ARBA" id="ARBA00004571"/>
    </source>
</evidence>
<evidence type="ECO:0000256" key="3">
    <source>
        <dbReference type="ARBA" id="ARBA00022452"/>
    </source>
</evidence>
<name>A0A3M9NEG0_9BACT</name>
<dbReference type="OrthoDB" id="9768177at2"/>
<dbReference type="PROSITE" id="PS52016">
    <property type="entry name" value="TONB_DEPENDENT_REC_3"/>
    <property type="match status" value="1"/>
</dbReference>
<dbReference type="InterPro" id="IPR000531">
    <property type="entry name" value="Beta-barrel_TonB"/>
</dbReference>
<dbReference type="Pfam" id="PF07715">
    <property type="entry name" value="Plug"/>
    <property type="match status" value="1"/>
</dbReference>
<dbReference type="InterPro" id="IPR036942">
    <property type="entry name" value="Beta-barrel_TonB_sf"/>
</dbReference>
<keyword evidence="2 8" id="KW-0813">Transport</keyword>
<proteinExistence type="inferred from homology"/>
<evidence type="ECO:0000256" key="9">
    <source>
        <dbReference type="RuleBase" id="RU003357"/>
    </source>
</evidence>
<dbReference type="InterPro" id="IPR037066">
    <property type="entry name" value="Plug_dom_sf"/>
</dbReference>
<dbReference type="EMBL" id="RJJR01000008">
    <property type="protein sequence ID" value="RNI36190.1"/>
    <property type="molecule type" value="Genomic_DNA"/>
</dbReference>
<dbReference type="SUPFAM" id="SSF49464">
    <property type="entry name" value="Carboxypeptidase regulatory domain-like"/>
    <property type="match status" value="1"/>
</dbReference>
<feature type="domain" description="TonB-dependent receptor plug" evidence="11">
    <location>
        <begin position="216"/>
        <end position="321"/>
    </location>
</feature>
<reference evidence="12 13" key="1">
    <citation type="submission" date="2018-11" db="EMBL/GenBank/DDBJ databases">
        <title>Draft genome sequence of Ferruginibacter sp. BO-59.</title>
        <authorList>
            <person name="Im W.T."/>
        </authorList>
    </citation>
    <scope>NUCLEOTIDE SEQUENCE [LARGE SCALE GENOMIC DNA]</scope>
    <source>
        <strain evidence="12 13">BO-59</strain>
    </source>
</reference>
<evidence type="ECO:0000256" key="7">
    <source>
        <dbReference type="ARBA" id="ARBA00023237"/>
    </source>
</evidence>